<keyword evidence="2" id="KW-1185">Reference proteome</keyword>
<sequence length="261" mass="30288">MSNSLQSNSPGGVPMFRGIDLSGTLCESSYQFSPDLSNLQQWFSTPRLQKYATASEPIALYQWNTELSKAFLVEVEHVEVLLRNFIHARMTADAGTEFWFDCCQDSPLVQCKNRYPFNNPFKNSIRKVKRRLSNQSPGSNPTAGAIVAELSLDNWRFLLARRLEATIWRALVNPHNGGMPFYRERRRSIFEDDVETIRKLRNRASHQESFIVEPRLTWDEVIRIEQYQRALFDTARRINPEAAAWIQKITPVQAVLQRRPR</sequence>
<evidence type="ECO:0000313" key="1">
    <source>
        <dbReference type="EMBL" id="OKL50582.1"/>
    </source>
</evidence>
<proteinExistence type="predicted"/>
<dbReference type="RefSeq" id="WP_075360820.1">
    <property type="nucleotide sequence ID" value="NZ_MPDM01000001.1"/>
</dbReference>
<protein>
    <recommendedName>
        <fullName evidence="3">CAAX protease</fullName>
    </recommendedName>
</protein>
<dbReference type="EMBL" id="MPDM01000001">
    <property type="protein sequence ID" value="OKL50582.1"/>
    <property type="molecule type" value="Genomic_DNA"/>
</dbReference>
<dbReference type="STRING" id="156892.BM477_01070"/>
<name>A0A1Q5PT19_9ACTO</name>
<dbReference type="OrthoDB" id="3418622at2"/>
<evidence type="ECO:0000313" key="2">
    <source>
        <dbReference type="Proteomes" id="UP000186465"/>
    </source>
</evidence>
<accession>A0A1Q5PT19</accession>
<reference evidence="2" key="1">
    <citation type="submission" date="2016-11" db="EMBL/GenBank/DDBJ databases">
        <title>Actinomyces gypaetusis sp. nov. isolated from Gypaetus barbatus in Qinghai Tibet Plateau China.</title>
        <authorList>
            <person name="Meng X."/>
        </authorList>
    </citation>
    <scope>NUCLEOTIDE SEQUENCE [LARGE SCALE GENOMIC DNA]</scope>
    <source>
        <strain evidence="2">DSM 15383</strain>
    </source>
</reference>
<gene>
    <name evidence="1" type="ORF">BM477_01070</name>
</gene>
<dbReference type="Proteomes" id="UP000186465">
    <property type="component" value="Unassembled WGS sequence"/>
</dbReference>
<comment type="caution">
    <text evidence="1">The sequence shown here is derived from an EMBL/GenBank/DDBJ whole genome shotgun (WGS) entry which is preliminary data.</text>
</comment>
<organism evidence="1 2">
    <name type="scientific">Boudabousia marimammalium</name>
    <dbReference type="NCBI Taxonomy" id="156892"/>
    <lineage>
        <taxon>Bacteria</taxon>
        <taxon>Bacillati</taxon>
        <taxon>Actinomycetota</taxon>
        <taxon>Actinomycetes</taxon>
        <taxon>Actinomycetales</taxon>
        <taxon>Actinomycetaceae</taxon>
        <taxon>Boudabousia</taxon>
    </lineage>
</organism>
<evidence type="ECO:0008006" key="3">
    <source>
        <dbReference type="Google" id="ProtNLM"/>
    </source>
</evidence>
<dbReference type="AlphaFoldDB" id="A0A1Q5PT19"/>